<dbReference type="GO" id="GO:0005829">
    <property type="term" value="C:cytosol"/>
    <property type="evidence" value="ECO:0007669"/>
    <property type="project" value="TreeGrafter"/>
</dbReference>
<accession>A0A3N4LMM1</accession>
<dbReference type="AlphaFoldDB" id="A0A3N4LMM1"/>
<dbReference type="PANTHER" id="PTHR21021">
    <property type="entry name" value="GAF/PUTATIVE CYTOSKELETAL PROTEIN"/>
    <property type="match status" value="1"/>
</dbReference>
<dbReference type="Pfam" id="PF04176">
    <property type="entry name" value="TIP41"/>
    <property type="match status" value="1"/>
</dbReference>
<protein>
    <submittedName>
        <fullName evidence="2">TIP41-like protein</fullName>
    </submittedName>
</protein>
<dbReference type="PANTHER" id="PTHR21021:SF16">
    <property type="entry name" value="TIP41-LIKE PROTEIN"/>
    <property type="match status" value="1"/>
</dbReference>
<organism evidence="2 3">
    <name type="scientific">Terfezia boudieri ATCC MYA-4762</name>
    <dbReference type="NCBI Taxonomy" id="1051890"/>
    <lineage>
        <taxon>Eukaryota</taxon>
        <taxon>Fungi</taxon>
        <taxon>Dikarya</taxon>
        <taxon>Ascomycota</taxon>
        <taxon>Pezizomycotina</taxon>
        <taxon>Pezizomycetes</taxon>
        <taxon>Pezizales</taxon>
        <taxon>Pezizaceae</taxon>
        <taxon>Terfezia</taxon>
    </lineage>
</organism>
<dbReference type="STRING" id="1051890.A0A3N4LMM1"/>
<name>A0A3N4LMM1_9PEZI</name>
<dbReference type="InterPro" id="IPR051330">
    <property type="entry name" value="Phosphatase_reg/MetRdx"/>
</dbReference>
<keyword evidence="3" id="KW-1185">Reference proteome</keyword>
<comment type="similarity">
    <text evidence="1">Belongs to the TIP41 family.</text>
</comment>
<dbReference type="GO" id="GO:0031929">
    <property type="term" value="P:TOR signaling"/>
    <property type="evidence" value="ECO:0007669"/>
    <property type="project" value="TreeGrafter"/>
</dbReference>
<proteinExistence type="inferred from homology"/>
<feature type="non-terminal residue" evidence="2">
    <location>
        <position position="195"/>
    </location>
</feature>
<dbReference type="OrthoDB" id="10253878at2759"/>
<dbReference type="InterPro" id="IPR007303">
    <property type="entry name" value="TIP41-like"/>
</dbReference>
<feature type="non-terminal residue" evidence="2">
    <location>
        <position position="1"/>
    </location>
</feature>
<gene>
    <name evidence="2" type="ORF">L211DRAFT_756228</name>
</gene>
<sequence>TLTLHNFRITTTKLPICNSPEIESMTKSLGITLPEMIFGNNDVRVEREVIWGIRFCAQDALDLVDKTGANGMLKVAYSESWQRQRENVHGARIKEYVRPFDWSYTTSYRGTGKKYEFLPEPPSTTLPTSLLLLPDPILLFDELVLYEDELADNGISLYSIKLRVMPHRMLILARFFLRLDNVLFRVRDTRVYIDF</sequence>
<dbReference type="Proteomes" id="UP000267821">
    <property type="component" value="Unassembled WGS sequence"/>
</dbReference>
<evidence type="ECO:0000256" key="1">
    <source>
        <dbReference type="ARBA" id="ARBA00006658"/>
    </source>
</evidence>
<dbReference type="InParanoid" id="A0A3N4LMM1"/>
<reference evidence="2 3" key="1">
    <citation type="journal article" date="2018" name="Nat. Ecol. Evol.">
        <title>Pezizomycetes genomes reveal the molecular basis of ectomycorrhizal truffle lifestyle.</title>
        <authorList>
            <person name="Murat C."/>
            <person name="Payen T."/>
            <person name="Noel B."/>
            <person name="Kuo A."/>
            <person name="Morin E."/>
            <person name="Chen J."/>
            <person name="Kohler A."/>
            <person name="Krizsan K."/>
            <person name="Balestrini R."/>
            <person name="Da Silva C."/>
            <person name="Montanini B."/>
            <person name="Hainaut M."/>
            <person name="Levati E."/>
            <person name="Barry K.W."/>
            <person name="Belfiori B."/>
            <person name="Cichocki N."/>
            <person name="Clum A."/>
            <person name="Dockter R.B."/>
            <person name="Fauchery L."/>
            <person name="Guy J."/>
            <person name="Iotti M."/>
            <person name="Le Tacon F."/>
            <person name="Lindquist E.A."/>
            <person name="Lipzen A."/>
            <person name="Malagnac F."/>
            <person name="Mello A."/>
            <person name="Molinier V."/>
            <person name="Miyauchi S."/>
            <person name="Poulain J."/>
            <person name="Riccioni C."/>
            <person name="Rubini A."/>
            <person name="Sitrit Y."/>
            <person name="Splivallo R."/>
            <person name="Traeger S."/>
            <person name="Wang M."/>
            <person name="Zifcakova L."/>
            <person name="Wipf D."/>
            <person name="Zambonelli A."/>
            <person name="Paolocci F."/>
            <person name="Nowrousian M."/>
            <person name="Ottonello S."/>
            <person name="Baldrian P."/>
            <person name="Spatafora J.W."/>
            <person name="Henrissat B."/>
            <person name="Nagy L.G."/>
            <person name="Aury J.M."/>
            <person name="Wincker P."/>
            <person name="Grigoriev I.V."/>
            <person name="Bonfante P."/>
            <person name="Martin F.M."/>
        </authorList>
    </citation>
    <scope>NUCLEOTIDE SEQUENCE [LARGE SCALE GENOMIC DNA]</scope>
    <source>
        <strain evidence="2 3">ATCC MYA-4762</strain>
    </source>
</reference>
<evidence type="ECO:0000313" key="2">
    <source>
        <dbReference type="EMBL" id="RPB24173.1"/>
    </source>
</evidence>
<evidence type="ECO:0000313" key="3">
    <source>
        <dbReference type="Proteomes" id="UP000267821"/>
    </source>
</evidence>
<dbReference type="FunCoup" id="A0A3N4LMM1">
    <property type="interactions" value="814"/>
</dbReference>
<dbReference type="EMBL" id="ML121543">
    <property type="protein sequence ID" value="RPB24173.1"/>
    <property type="molecule type" value="Genomic_DNA"/>
</dbReference>